<dbReference type="InterPro" id="IPR019819">
    <property type="entry name" value="Carboxylesterase_B_CS"/>
</dbReference>
<dbReference type="InterPro" id="IPR029058">
    <property type="entry name" value="AB_hydrolase_fold"/>
</dbReference>
<reference evidence="3" key="1">
    <citation type="submission" date="2025-08" db="UniProtKB">
        <authorList>
            <consortium name="Ensembl"/>
        </authorList>
    </citation>
    <scope>IDENTIFICATION</scope>
</reference>
<organism evidence="3 4">
    <name type="scientific">Chrysemys picta bellii</name>
    <name type="common">Western painted turtle</name>
    <name type="synonym">Emys bellii</name>
    <dbReference type="NCBI Taxonomy" id="8478"/>
    <lineage>
        <taxon>Eukaryota</taxon>
        <taxon>Metazoa</taxon>
        <taxon>Chordata</taxon>
        <taxon>Craniata</taxon>
        <taxon>Vertebrata</taxon>
        <taxon>Euteleostomi</taxon>
        <taxon>Archelosauria</taxon>
        <taxon>Testudinata</taxon>
        <taxon>Testudines</taxon>
        <taxon>Cryptodira</taxon>
        <taxon>Durocryptodira</taxon>
        <taxon>Testudinoidea</taxon>
        <taxon>Emydidae</taxon>
        <taxon>Chrysemys</taxon>
    </lineage>
</organism>
<feature type="domain" description="Carboxylesterase type B" evidence="2">
    <location>
        <begin position="9"/>
        <end position="80"/>
    </location>
</feature>
<evidence type="ECO:0000259" key="2">
    <source>
        <dbReference type="Pfam" id="PF00135"/>
    </source>
</evidence>
<dbReference type="GeneTree" id="ENSGT00940000155200"/>
<comment type="similarity">
    <text evidence="1">Belongs to the type-B carboxylesterase/lipase family.</text>
</comment>
<evidence type="ECO:0000313" key="3">
    <source>
        <dbReference type="Ensembl" id="ENSCPBP00000016418.1"/>
    </source>
</evidence>
<accession>A0A8C3HDJ6</accession>
<dbReference type="Proteomes" id="UP000694380">
    <property type="component" value="Unplaced"/>
</dbReference>
<dbReference type="InterPro" id="IPR002018">
    <property type="entry name" value="CarbesteraseB"/>
</dbReference>
<proteinExistence type="inferred from homology"/>
<dbReference type="OMA" id="ASHDCIN"/>
<name>A0A8C3HDJ6_CHRPI</name>
<evidence type="ECO:0000256" key="1">
    <source>
        <dbReference type="ARBA" id="ARBA00005964"/>
    </source>
</evidence>
<sequence length="81" mass="8792">MTTVLKAEFPPLMVSEDCLYLNVYTPAHSDKKAKLPVMVWIHGGGLLNGGASIYDGSALSAYENVVVVAVQYRLGITGFFR</sequence>
<protein>
    <recommendedName>
        <fullName evidence="2">Carboxylesterase type B domain-containing protein</fullName>
    </recommendedName>
</protein>
<dbReference type="AlphaFoldDB" id="A0A8C3HDJ6"/>
<dbReference type="Gene3D" id="3.40.50.1820">
    <property type="entry name" value="alpha/beta hydrolase"/>
    <property type="match status" value="1"/>
</dbReference>
<dbReference type="Ensembl" id="ENSCPBT00000019417.1">
    <property type="protein sequence ID" value="ENSCPBP00000016418.1"/>
    <property type="gene ID" value="ENSCPBG00000012103.1"/>
</dbReference>
<evidence type="ECO:0000313" key="4">
    <source>
        <dbReference type="Proteomes" id="UP000694380"/>
    </source>
</evidence>
<dbReference type="SUPFAM" id="SSF53474">
    <property type="entry name" value="alpha/beta-Hydrolases"/>
    <property type="match status" value="1"/>
</dbReference>
<dbReference type="PROSITE" id="PS00941">
    <property type="entry name" value="CARBOXYLESTERASE_B_2"/>
    <property type="match status" value="1"/>
</dbReference>
<reference evidence="3" key="2">
    <citation type="submission" date="2025-09" db="UniProtKB">
        <authorList>
            <consortium name="Ensembl"/>
        </authorList>
    </citation>
    <scope>IDENTIFICATION</scope>
</reference>
<dbReference type="PANTHER" id="PTHR11559">
    <property type="entry name" value="CARBOXYLESTERASE"/>
    <property type="match status" value="1"/>
</dbReference>
<dbReference type="InterPro" id="IPR050309">
    <property type="entry name" value="Type-B_Carboxylest/Lipase"/>
</dbReference>
<keyword evidence="4" id="KW-1185">Reference proteome</keyword>
<dbReference type="Pfam" id="PF00135">
    <property type="entry name" value="COesterase"/>
    <property type="match status" value="1"/>
</dbReference>